<feature type="transmembrane region" description="Helical" evidence="1">
    <location>
        <begin position="12"/>
        <end position="29"/>
    </location>
</feature>
<name>A0A6M3XNH9_9ZZZZ</name>
<evidence type="ECO:0000313" key="4">
    <source>
        <dbReference type="EMBL" id="QJH97925.1"/>
    </source>
</evidence>
<evidence type="ECO:0000256" key="1">
    <source>
        <dbReference type="SAM" id="Phobius"/>
    </source>
</evidence>
<dbReference type="AlphaFoldDB" id="A0A6M3XNH9"/>
<keyword evidence="1" id="KW-0472">Membrane</keyword>
<feature type="transmembrane region" description="Helical" evidence="1">
    <location>
        <begin position="35"/>
        <end position="51"/>
    </location>
</feature>
<evidence type="ECO:0000313" key="2">
    <source>
        <dbReference type="EMBL" id="QJA58517.1"/>
    </source>
</evidence>
<dbReference type="EMBL" id="MT141327">
    <property type="protein sequence ID" value="QJA58517.1"/>
    <property type="molecule type" value="Genomic_DNA"/>
</dbReference>
<keyword evidence="1" id="KW-0812">Transmembrane</keyword>
<evidence type="ECO:0008006" key="5">
    <source>
        <dbReference type="Google" id="ProtNLM"/>
    </source>
</evidence>
<protein>
    <recommendedName>
        <fullName evidence="5">Holin</fullName>
    </recommendedName>
</protein>
<accession>A0A6M3XNH9</accession>
<dbReference type="EMBL" id="MT142472">
    <property type="protein sequence ID" value="QJA81861.1"/>
    <property type="molecule type" value="Genomic_DNA"/>
</dbReference>
<proteinExistence type="predicted"/>
<reference evidence="4" key="1">
    <citation type="submission" date="2020-03" db="EMBL/GenBank/DDBJ databases">
        <title>The deep terrestrial virosphere.</title>
        <authorList>
            <person name="Holmfeldt K."/>
            <person name="Nilsson E."/>
            <person name="Simone D."/>
            <person name="Lopez-Fernandez M."/>
            <person name="Wu X."/>
            <person name="de Brujin I."/>
            <person name="Lundin D."/>
            <person name="Andersson A."/>
            <person name="Bertilsson S."/>
            <person name="Dopson M."/>
        </authorList>
    </citation>
    <scope>NUCLEOTIDE SEQUENCE</scope>
    <source>
        <strain evidence="3">MM415A00479</strain>
        <strain evidence="2">MM415B01443</strain>
        <strain evidence="4">TM448B01123</strain>
    </source>
</reference>
<sequence>MDRIANWLKEQSTWKAIVVLLGVIGYHVAPERVGEILTAVGVFYALIAGFWDGD</sequence>
<organism evidence="4">
    <name type="scientific">viral metagenome</name>
    <dbReference type="NCBI Taxonomy" id="1070528"/>
    <lineage>
        <taxon>unclassified sequences</taxon>
        <taxon>metagenomes</taxon>
        <taxon>organismal metagenomes</taxon>
    </lineage>
</organism>
<dbReference type="EMBL" id="MT144707">
    <property type="protein sequence ID" value="QJH97925.1"/>
    <property type="molecule type" value="Genomic_DNA"/>
</dbReference>
<gene>
    <name evidence="3" type="ORF">MM415A00479_0020</name>
    <name evidence="2" type="ORF">MM415B01443_0013</name>
    <name evidence="4" type="ORF">TM448B01123_0011</name>
</gene>
<keyword evidence="1" id="KW-1133">Transmembrane helix</keyword>
<evidence type="ECO:0000313" key="3">
    <source>
        <dbReference type="EMBL" id="QJA81861.1"/>
    </source>
</evidence>